<dbReference type="EMBL" id="AGNK02002812">
    <property type="status" value="NOT_ANNOTATED_CDS"/>
    <property type="molecule type" value="Genomic_DNA"/>
</dbReference>
<dbReference type="EnsemblPlants" id="KQL04020">
    <property type="protein sequence ID" value="KQL04020"/>
    <property type="gene ID" value="SETIT_0016581mg"/>
</dbReference>
<dbReference type="STRING" id="4555.A0A0Q3RCE8"/>
<dbReference type="AlphaFoldDB" id="A0A0Q3RCE8"/>
<sequence>VIDLATSLAKVADVERNLGNESAAVEGFEEAIQCLEKLKLDSEQANLEQRVAIIDPHYFSSHPCASICCSTVTFTCILQRLSVLDFLHNQLADK</sequence>
<name>A0A0Q3RCE8_SETIT</name>
<keyword evidence="2" id="KW-1185">Reference proteome</keyword>
<dbReference type="Gramene" id="KQL04020">
    <property type="protein sequence ID" value="KQL04020"/>
    <property type="gene ID" value="SETIT_0016581mg"/>
</dbReference>
<dbReference type="Proteomes" id="UP000004995">
    <property type="component" value="Unassembled WGS sequence"/>
</dbReference>
<dbReference type="InParanoid" id="A0A0Q3RCE8"/>
<reference evidence="2" key="1">
    <citation type="journal article" date="2012" name="Nat. Biotechnol.">
        <title>Reference genome sequence of the model plant Setaria.</title>
        <authorList>
            <person name="Bennetzen J.L."/>
            <person name="Schmutz J."/>
            <person name="Wang H."/>
            <person name="Percifield R."/>
            <person name="Hawkins J."/>
            <person name="Pontaroli A.C."/>
            <person name="Estep M."/>
            <person name="Feng L."/>
            <person name="Vaughn J.N."/>
            <person name="Grimwood J."/>
            <person name="Jenkins J."/>
            <person name="Barry K."/>
            <person name="Lindquist E."/>
            <person name="Hellsten U."/>
            <person name="Deshpande S."/>
            <person name="Wang X."/>
            <person name="Wu X."/>
            <person name="Mitros T."/>
            <person name="Triplett J."/>
            <person name="Yang X."/>
            <person name="Ye C.Y."/>
            <person name="Mauro-Herrera M."/>
            <person name="Wang L."/>
            <person name="Li P."/>
            <person name="Sharma M."/>
            <person name="Sharma R."/>
            <person name="Ronald P.C."/>
            <person name="Panaud O."/>
            <person name="Kellogg E.A."/>
            <person name="Brutnell T.P."/>
            <person name="Doust A.N."/>
            <person name="Tuskan G.A."/>
            <person name="Rokhsar D."/>
            <person name="Devos K.M."/>
        </authorList>
    </citation>
    <scope>NUCLEOTIDE SEQUENCE [LARGE SCALE GENOMIC DNA]</scope>
    <source>
        <strain evidence="2">cv. Yugu1</strain>
    </source>
</reference>
<organism evidence="1 2">
    <name type="scientific">Setaria italica</name>
    <name type="common">Foxtail millet</name>
    <name type="synonym">Panicum italicum</name>
    <dbReference type="NCBI Taxonomy" id="4555"/>
    <lineage>
        <taxon>Eukaryota</taxon>
        <taxon>Viridiplantae</taxon>
        <taxon>Streptophyta</taxon>
        <taxon>Embryophyta</taxon>
        <taxon>Tracheophyta</taxon>
        <taxon>Spermatophyta</taxon>
        <taxon>Magnoliopsida</taxon>
        <taxon>Liliopsida</taxon>
        <taxon>Poales</taxon>
        <taxon>Poaceae</taxon>
        <taxon>PACMAD clade</taxon>
        <taxon>Panicoideae</taxon>
        <taxon>Panicodae</taxon>
        <taxon>Paniceae</taxon>
        <taxon>Cenchrinae</taxon>
        <taxon>Setaria</taxon>
    </lineage>
</organism>
<reference evidence="1" key="2">
    <citation type="submission" date="2018-08" db="UniProtKB">
        <authorList>
            <consortium name="EnsemblPlants"/>
        </authorList>
    </citation>
    <scope>IDENTIFICATION</scope>
    <source>
        <strain evidence="1">Yugu1</strain>
    </source>
</reference>
<evidence type="ECO:0000313" key="1">
    <source>
        <dbReference type="EnsemblPlants" id="KQL04020"/>
    </source>
</evidence>
<proteinExistence type="predicted"/>
<evidence type="ECO:0000313" key="2">
    <source>
        <dbReference type="Proteomes" id="UP000004995"/>
    </source>
</evidence>
<dbReference type="ExpressionAtlas" id="A0A0Q3RCE8">
    <property type="expression patterns" value="baseline"/>
</dbReference>
<protein>
    <submittedName>
        <fullName evidence="1">Uncharacterized protein</fullName>
    </submittedName>
</protein>
<accession>A0A0Q3RCE8</accession>